<dbReference type="Pfam" id="PF07238">
    <property type="entry name" value="PilZ"/>
    <property type="match status" value="1"/>
</dbReference>
<dbReference type="Gene3D" id="2.40.10.220">
    <property type="entry name" value="predicted glycosyltransferase like domains"/>
    <property type="match status" value="1"/>
</dbReference>
<evidence type="ECO:0000259" key="1">
    <source>
        <dbReference type="Pfam" id="PF07238"/>
    </source>
</evidence>
<dbReference type="SUPFAM" id="SSF141371">
    <property type="entry name" value="PilZ domain-like"/>
    <property type="match status" value="1"/>
</dbReference>
<sequence>MSFFASSSSSGTVRRQRRHPRFLTLATGRIVDRDDAIDCAVVNVSVGGACLLVADAAAVPGVFELVVDPGRIRVRCVAVWRDRHHLGVAFVPVDPGASPPPPEAWLALVPTAVR</sequence>
<feature type="domain" description="PilZ" evidence="1">
    <location>
        <begin position="16"/>
        <end position="96"/>
    </location>
</feature>
<dbReference type="Proteomes" id="UP001597314">
    <property type="component" value="Unassembled WGS sequence"/>
</dbReference>
<dbReference type="EMBL" id="JBHUIW010000021">
    <property type="protein sequence ID" value="MFD2183844.1"/>
    <property type="molecule type" value="Genomic_DNA"/>
</dbReference>
<reference evidence="3" key="1">
    <citation type="journal article" date="2019" name="Int. J. Syst. Evol. Microbiol.">
        <title>The Global Catalogue of Microorganisms (GCM) 10K type strain sequencing project: providing services to taxonomists for standard genome sequencing and annotation.</title>
        <authorList>
            <consortium name="The Broad Institute Genomics Platform"/>
            <consortium name="The Broad Institute Genome Sequencing Center for Infectious Disease"/>
            <person name="Wu L."/>
            <person name="Ma J."/>
        </authorList>
    </citation>
    <scope>NUCLEOTIDE SEQUENCE [LARGE SCALE GENOMIC DNA]</scope>
    <source>
        <strain evidence="3">CGMCC 1.6774</strain>
    </source>
</reference>
<accession>A0ABW5APT5</accession>
<dbReference type="InterPro" id="IPR009875">
    <property type="entry name" value="PilZ_domain"/>
</dbReference>
<proteinExistence type="predicted"/>
<keyword evidence="3" id="KW-1185">Reference proteome</keyword>
<organism evidence="2 3">
    <name type="scientific">Rhodoplanes azumiensis</name>
    <dbReference type="NCBI Taxonomy" id="1897628"/>
    <lineage>
        <taxon>Bacteria</taxon>
        <taxon>Pseudomonadati</taxon>
        <taxon>Pseudomonadota</taxon>
        <taxon>Alphaproteobacteria</taxon>
        <taxon>Hyphomicrobiales</taxon>
        <taxon>Nitrobacteraceae</taxon>
        <taxon>Rhodoplanes</taxon>
    </lineage>
</organism>
<name>A0ABW5APT5_9BRAD</name>
<evidence type="ECO:0000313" key="3">
    <source>
        <dbReference type="Proteomes" id="UP001597314"/>
    </source>
</evidence>
<dbReference type="RefSeq" id="WP_378478995.1">
    <property type="nucleotide sequence ID" value="NZ_JBHUIW010000021.1"/>
</dbReference>
<gene>
    <name evidence="2" type="ORF">ACFSOX_16940</name>
</gene>
<evidence type="ECO:0000313" key="2">
    <source>
        <dbReference type="EMBL" id="MFD2183844.1"/>
    </source>
</evidence>
<comment type="caution">
    <text evidence="2">The sequence shown here is derived from an EMBL/GenBank/DDBJ whole genome shotgun (WGS) entry which is preliminary data.</text>
</comment>
<protein>
    <submittedName>
        <fullName evidence="2">PilZ domain-containing protein</fullName>
    </submittedName>
</protein>